<dbReference type="EMBL" id="CP003546">
    <property type="protein sequence ID" value="AFP84869.1"/>
    <property type="molecule type" value="Genomic_DNA"/>
</dbReference>
<evidence type="ECO:0000313" key="2">
    <source>
        <dbReference type="Proteomes" id="UP000003936"/>
    </source>
</evidence>
<dbReference type="HOGENOM" id="CLU_3348522_0_0_6"/>
<evidence type="ECO:0000313" key="1">
    <source>
        <dbReference type="EMBL" id="AFP84869.1"/>
    </source>
</evidence>
<dbReference type="AlphaFoldDB" id="J3Z3T1"/>
<dbReference type="KEGG" id="sect:A359_04760"/>
<reference evidence="1 2" key="1">
    <citation type="journal article" date="2012" name="Mol. Biol. Evol.">
        <title>Genome reduction and co-evolution between the primary and secondary bacterial symbionts of psyllids.</title>
        <authorList>
            <person name="Sloan D.B."/>
            <person name="Moran N.A."/>
        </authorList>
    </citation>
    <scope>NUCLEOTIDE SEQUENCE [LARGE SCALE GENOMIC DNA]</scope>
    <source>
        <strain evidence="1">Ceuc_S</strain>
    </source>
</reference>
<dbReference type="Proteomes" id="UP000003936">
    <property type="component" value="Chromosome"/>
</dbReference>
<sequence length="37" mass="3991" precursor="true">MMLKCNVILVLVTAVCTLVSVTTVTTLRNVPITNNTN</sequence>
<proteinExistence type="predicted"/>
<protein>
    <submittedName>
        <fullName evidence="1">Uncharacterized protein</fullName>
    </submittedName>
</protein>
<organism evidence="1 2">
    <name type="scientific">secondary endosymbiont of Ctenarytaina eucalypti</name>
    <dbReference type="NCBI Taxonomy" id="1199245"/>
    <lineage>
        <taxon>Bacteria</taxon>
        <taxon>Pseudomonadati</taxon>
        <taxon>Pseudomonadota</taxon>
        <taxon>Gammaproteobacteria</taxon>
        <taxon>Enterobacterales</taxon>
        <taxon>Enterobacteriaceae</taxon>
        <taxon>aphid secondary symbionts</taxon>
    </lineage>
</organism>
<name>J3Z3T1_9ENTR</name>
<gene>
    <name evidence="1" type="ORF">A359_04760</name>
</gene>
<keyword evidence="2" id="KW-1185">Reference proteome</keyword>
<accession>J3Z3T1</accession>